<accession>A0A8J2LL76</accession>
<organism evidence="1 2">
    <name type="scientific">Allacma fusca</name>
    <dbReference type="NCBI Taxonomy" id="39272"/>
    <lineage>
        <taxon>Eukaryota</taxon>
        <taxon>Metazoa</taxon>
        <taxon>Ecdysozoa</taxon>
        <taxon>Arthropoda</taxon>
        <taxon>Hexapoda</taxon>
        <taxon>Collembola</taxon>
        <taxon>Symphypleona</taxon>
        <taxon>Sminthuridae</taxon>
        <taxon>Allacma</taxon>
    </lineage>
</organism>
<comment type="caution">
    <text evidence="1">The sequence shown here is derived from an EMBL/GenBank/DDBJ whole genome shotgun (WGS) entry which is preliminary data.</text>
</comment>
<dbReference type="AlphaFoldDB" id="A0A8J2LL76"/>
<keyword evidence="2" id="KW-1185">Reference proteome</keyword>
<feature type="non-terminal residue" evidence="1">
    <location>
        <position position="1"/>
    </location>
</feature>
<sequence>MDSGENSDVLGLPPYSHNLVQFLNEEHLEFSKHHWFELILQTRRFYENQAIDLTNSNSRKTICALVCNTFPKINVKTFSRKFTKSVANHRNYVQKKGAVLEEQYEEIDGDGCENVSCASTTTNHNESVTEASNGNNESSPCNDNVFVVSTPKFVEGAEKMLSWRISNIQGSDTFSPIDSNEPLNIDSLSYIGYESEMELINSECSMETT</sequence>
<evidence type="ECO:0000313" key="2">
    <source>
        <dbReference type="Proteomes" id="UP000708208"/>
    </source>
</evidence>
<protein>
    <submittedName>
        <fullName evidence="1">Uncharacterized protein</fullName>
    </submittedName>
</protein>
<name>A0A8J2LL76_9HEXA</name>
<evidence type="ECO:0000313" key="1">
    <source>
        <dbReference type="EMBL" id="CAG7825184.1"/>
    </source>
</evidence>
<reference evidence="1" key="1">
    <citation type="submission" date="2021-06" db="EMBL/GenBank/DDBJ databases">
        <authorList>
            <person name="Hodson N. C."/>
            <person name="Mongue J. A."/>
            <person name="Jaron S. K."/>
        </authorList>
    </citation>
    <scope>NUCLEOTIDE SEQUENCE</scope>
</reference>
<dbReference type="EMBL" id="CAJVCH010535336">
    <property type="protein sequence ID" value="CAG7825184.1"/>
    <property type="molecule type" value="Genomic_DNA"/>
</dbReference>
<gene>
    <name evidence="1" type="ORF">AFUS01_LOCUS35308</name>
</gene>
<dbReference type="Proteomes" id="UP000708208">
    <property type="component" value="Unassembled WGS sequence"/>
</dbReference>
<proteinExistence type="predicted"/>